<keyword evidence="3" id="KW-0808">Transferase</keyword>
<keyword evidence="4" id="KW-1185">Reference proteome</keyword>
<dbReference type="GO" id="GO:0016020">
    <property type="term" value="C:membrane"/>
    <property type="evidence" value="ECO:0007669"/>
    <property type="project" value="InterPro"/>
</dbReference>
<proteinExistence type="predicted"/>
<feature type="transmembrane region" description="Helical" evidence="1">
    <location>
        <begin position="309"/>
        <end position="334"/>
    </location>
</feature>
<dbReference type="EMBL" id="JACRTD010000005">
    <property type="protein sequence ID" value="MBC8585507.1"/>
    <property type="molecule type" value="Genomic_DNA"/>
</dbReference>
<organism evidence="3 4">
    <name type="scientific">Youxingia wuxianensis</name>
    <dbReference type="NCBI Taxonomy" id="2763678"/>
    <lineage>
        <taxon>Bacteria</taxon>
        <taxon>Bacillati</taxon>
        <taxon>Bacillota</taxon>
        <taxon>Clostridia</taxon>
        <taxon>Eubacteriales</taxon>
        <taxon>Oscillospiraceae</taxon>
        <taxon>Youxingia</taxon>
    </lineage>
</organism>
<dbReference type="PANTHER" id="PTHR34220">
    <property type="entry name" value="SENSOR HISTIDINE KINASE YPDA"/>
    <property type="match status" value="1"/>
</dbReference>
<comment type="caution">
    <text evidence="3">The sequence shown here is derived from an EMBL/GenBank/DDBJ whole genome shotgun (WGS) entry which is preliminary data.</text>
</comment>
<dbReference type="Pfam" id="PF06580">
    <property type="entry name" value="His_kinase"/>
    <property type="match status" value="1"/>
</dbReference>
<keyword evidence="1" id="KW-1133">Transmembrane helix</keyword>
<dbReference type="AlphaFoldDB" id="A0A926ICS6"/>
<gene>
    <name evidence="3" type="ORF">H8705_07920</name>
</gene>
<evidence type="ECO:0000256" key="1">
    <source>
        <dbReference type="SAM" id="Phobius"/>
    </source>
</evidence>
<dbReference type="InterPro" id="IPR036890">
    <property type="entry name" value="HATPase_C_sf"/>
</dbReference>
<dbReference type="InterPro" id="IPR010559">
    <property type="entry name" value="Sig_transdc_His_kin_internal"/>
</dbReference>
<dbReference type="SUPFAM" id="SSF55874">
    <property type="entry name" value="ATPase domain of HSP90 chaperone/DNA topoisomerase II/histidine kinase"/>
    <property type="match status" value="1"/>
</dbReference>
<keyword evidence="1" id="KW-0472">Membrane</keyword>
<feature type="transmembrane region" description="Helical" evidence="1">
    <location>
        <begin position="12"/>
        <end position="32"/>
    </location>
</feature>
<dbReference type="GO" id="GO:0000155">
    <property type="term" value="F:phosphorelay sensor kinase activity"/>
    <property type="evidence" value="ECO:0007669"/>
    <property type="project" value="InterPro"/>
</dbReference>
<dbReference type="Proteomes" id="UP000623678">
    <property type="component" value="Unassembled WGS sequence"/>
</dbReference>
<accession>A0A926ICS6</accession>
<feature type="domain" description="Signal transduction histidine kinase internal region" evidence="2">
    <location>
        <begin position="406"/>
        <end position="482"/>
    </location>
</feature>
<dbReference type="Gene3D" id="3.30.565.10">
    <property type="entry name" value="Histidine kinase-like ATPase, C-terminal domain"/>
    <property type="match status" value="1"/>
</dbReference>
<keyword evidence="1" id="KW-0812">Transmembrane</keyword>
<dbReference type="InterPro" id="IPR050640">
    <property type="entry name" value="Bact_2-comp_sensor_kinase"/>
</dbReference>
<evidence type="ECO:0000313" key="4">
    <source>
        <dbReference type="Proteomes" id="UP000623678"/>
    </source>
</evidence>
<protein>
    <submittedName>
        <fullName evidence="3">Histidine kinase</fullName>
    </submittedName>
</protein>
<dbReference type="RefSeq" id="WP_262395294.1">
    <property type="nucleotide sequence ID" value="NZ_JACRTD010000005.1"/>
</dbReference>
<dbReference type="PANTHER" id="PTHR34220:SF7">
    <property type="entry name" value="SENSOR HISTIDINE KINASE YPDA"/>
    <property type="match status" value="1"/>
</dbReference>
<evidence type="ECO:0000259" key="2">
    <source>
        <dbReference type="Pfam" id="PF06580"/>
    </source>
</evidence>
<keyword evidence="3" id="KW-0418">Kinase</keyword>
<sequence>MTKPFRSISIRLVTLLIVSTIVPILFCSLIFYRTMRDYSMNRYLVQAESTMDVSVQNISHYVSTCVSASRGIYMNSNPTNAALKVLTYGNHSSVLLSQDTEPIFSYLFGIYASTPDAVQIRLLSYRMEKSFLIVSKDFQRSVMSVDLSEQGPVPEFVAFNQAYIEPTHPKNSYGHLIHYSTLEKKTPSESVFTIWIPIYNLPFAKDPIGVLAVDISNEFIEQNCRFAYDSDEAVYVLDENSTVIASTVFPESASSNLTLSYQPMPEDVTFTYEFQGDMLILRKNFSSELFSWQVIKTLPANTVYGDVNILLTTFMAVFSVGLITAAILNSLTVLRYTIPMRKAASYISGVDSKKKGGIDFQLSDYVAYPHNDEFSTLLNSFEDMLHSINKYKIRQYELEITNKNTELNMLQAQINPHFVYNTLQCLATNALKTNNYEQYDFISSFGQMLQYAMDMKHPVVTLREELNYVQRYVSLQKMRFKNEDSITLNIDPHVEDAALPKMTLQPLVENSISHGQVFNHPGSMLKCSAWQEGNFVIIEIVDNGIPISPKDCKRLQAAFQSYQQRFDSRSYTFQRLEELSIDSKTVQEDTERPHIGLENVYMRLLLNFGSESSMELFPNEFSGTTVRLRVPYRQL</sequence>
<name>A0A926ICS6_9FIRM</name>
<reference evidence="3" key="1">
    <citation type="submission" date="2020-08" db="EMBL/GenBank/DDBJ databases">
        <title>Genome public.</title>
        <authorList>
            <person name="Liu C."/>
            <person name="Sun Q."/>
        </authorList>
    </citation>
    <scope>NUCLEOTIDE SEQUENCE</scope>
    <source>
        <strain evidence="3">NSJ-64</strain>
    </source>
</reference>
<evidence type="ECO:0000313" key="3">
    <source>
        <dbReference type="EMBL" id="MBC8585507.1"/>
    </source>
</evidence>